<protein>
    <submittedName>
        <fullName evidence="2">Uncharacterized protein</fullName>
    </submittedName>
</protein>
<dbReference type="STRING" id="89524.SAMN05444370_10276"/>
<evidence type="ECO:0000313" key="2">
    <source>
        <dbReference type="EMBL" id="SDZ89390.1"/>
    </source>
</evidence>
<proteinExistence type="predicted"/>
<dbReference type="PROSITE" id="PS51257">
    <property type="entry name" value="PROKAR_LIPOPROTEIN"/>
    <property type="match status" value="1"/>
</dbReference>
<name>A0A1H3WR14_9RHOB</name>
<dbReference type="Proteomes" id="UP000198703">
    <property type="component" value="Unassembled WGS sequence"/>
</dbReference>
<dbReference type="AlphaFoldDB" id="A0A1H3WR14"/>
<evidence type="ECO:0000256" key="1">
    <source>
        <dbReference type="SAM" id="SignalP"/>
    </source>
</evidence>
<dbReference type="EMBL" id="FNQM01000002">
    <property type="protein sequence ID" value="SDZ89390.1"/>
    <property type="molecule type" value="Genomic_DNA"/>
</dbReference>
<feature type="signal peptide" evidence="1">
    <location>
        <begin position="1"/>
        <end position="19"/>
    </location>
</feature>
<keyword evidence="1" id="KW-0732">Signal</keyword>
<evidence type="ECO:0000313" key="3">
    <source>
        <dbReference type="Proteomes" id="UP000198703"/>
    </source>
</evidence>
<keyword evidence="3" id="KW-1185">Reference proteome</keyword>
<gene>
    <name evidence="2" type="ORF">SAMN05444370_10276</name>
</gene>
<accession>A0A1H3WR14</accession>
<feature type="chain" id="PRO_5011558679" evidence="1">
    <location>
        <begin position="20"/>
        <end position="121"/>
    </location>
</feature>
<sequence length="121" mass="12655">MKFSPIACTALLLAGCAGAPAPEGFQRIASQTEFLDKVADVPITFDNGVQLIANRDGSIGGDADGETPKGTWRWTPDGKLCRTVTIGQQDFPEVCTAIEIDDGLIRLIDGDGAVFAEGSLG</sequence>
<dbReference type="OrthoDB" id="7874348at2"/>
<dbReference type="RefSeq" id="WP_093248336.1">
    <property type="nucleotide sequence ID" value="NZ_FNQM01000002.1"/>
</dbReference>
<reference evidence="2 3" key="1">
    <citation type="submission" date="2016-10" db="EMBL/GenBank/DDBJ databases">
        <authorList>
            <person name="de Groot N.N."/>
        </authorList>
    </citation>
    <scope>NUCLEOTIDE SEQUENCE [LARGE SCALE GENOMIC DNA]</scope>
    <source>
        <strain evidence="2 3">DSM 15345</strain>
    </source>
</reference>
<organism evidence="2 3">
    <name type="scientific">Rubrimonas cliftonensis</name>
    <dbReference type="NCBI Taxonomy" id="89524"/>
    <lineage>
        <taxon>Bacteria</taxon>
        <taxon>Pseudomonadati</taxon>
        <taxon>Pseudomonadota</taxon>
        <taxon>Alphaproteobacteria</taxon>
        <taxon>Rhodobacterales</taxon>
        <taxon>Paracoccaceae</taxon>
        <taxon>Rubrimonas</taxon>
    </lineage>
</organism>